<dbReference type="OrthoDB" id="5124088at2"/>
<evidence type="ECO:0000256" key="1">
    <source>
        <dbReference type="SAM" id="MobiDB-lite"/>
    </source>
</evidence>
<dbReference type="GO" id="GO:0003677">
    <property type="term" value="F:DNA binding"/>
    <property type="evidence" value="ECO:0007669"/>
    <property type="project" value="InterPro"/>
</dbReference>
<keyword evidence="3" id="KW-1185">Reference proteome</keyword>
<organism evidence="2 3">
    <name type="scientific">Kribbella albertanoniae</name>
    <dbReference type="NCBI Taxonomy" id="1266829"/>
    <lineage>
        <taxon>Bacteria</taxon>
        <taxon>Bacillati</taxon>
        <taxon>Actinomycetota</taxon>
        <taxon>Actinomycetes</taxon>
        <taxon>Propionibacteriales</taxon>
        <taxon>Kribbellaceae</taxon>
        <taxon>Kribbella</taxon>
    </lineage>
</organism>
<sequence length="265" mass="28912">MATADSVREELARSKEVERTQPKASNADNVIGLINRSLPEIAKALPGHVKPERIARIATTAVRVTPKLADCTQASFLGALLTAAQLGLEPNTPTGEAYLLPFGRNVQLIIGYRGYIKLANQSGQVRNIMAMTVYENDHFDYKYGSNPFLEHTPTLGQDPGPVKCWYACATFTNGGTNFVVLDKFKVEGYRARARSKDDGPWVTDYDAMARKTCIRRLAPYLPMSVELAQAMQVDEEVTAFTPGVSDPEVLATLAGVDTGTGEVQQ</sequence>
<feature type="region of interest" description="Disordered" evidence="1">
    <location>
        <begin position="1"/>
        <end position="23"/>
    </location>
</feature>
<gene>
    <name evidence="2" type="ORF">E1261_30745</name>
</gene>
<proteinExistence type="predicted"/>
<dbReference type="EMBL" id="SMKA01000189">
    <property type="protein sequence ID" value="TDC22491.1"/>
    <property type="molecule type" value="Genomic_DNA"/>
</dbReference>
<name>A0A4R4PK74_9ACTN</name>
<evidence type="ECO:0000313" key="3">
    <source>
        <dbReference type="Proteomes" id="UP000295075"/>
    </source>
</evidence>
<reference evidence="2 3" key="1">
    <citation type="submission" date="2019-03" db="EMBL/GenBank/DDBJ databases">
        <title>Draft genome sequences of novel Actinobacteria.</title>
        <authorList>
            <person name="Sahin N."/>
            <person name="Ay H."/>
            <person name="Saygin H."/>
        </authorList>
    </citation>
    <scope>NUCLEOTIDE SEQUENCE [LARGE SCALE GENOMIC DNA]</scope>
    <source>
        <strain evidence="2 3">JCM 30547</strain>
    </source>
</reference>
<dbReference type="GO" id="GO:0006259">
    <property type="term" value="P:DNA metabolic process"/>
    <property type="evidence" value="ECO:0007669"/>
    <property type="project" value="InterPro"/>
</dbReference>
<dbReference type="InterPro" id="IPR018330">
    <property type="entry name" value="RecT_fam"/>
</dbReference>
<dbReference type="Pfam" id="PF03837">
    <property type="entry name" value="RecT"/>
    <property type="match status" value="1"/>
</dbReference>
<protein>
    <submittedName>
        <fullName evidence="2">Recombinase RecT</fullName>
    </submittedName>
</protein>
<evidence type="ECO:0000313" key="2">
    <source>
        <dbReference type="EMBL" id="TDC22491.1"/>
    </source>
</evidence>
<feature type="compositionally biased region" description="Basic and acidic residues" evidence="1">
    <location>
        <begin position="1"/>
        <end position="21"/>
    </location>
</feature>
<dbReference type="Proteomes" id="UP000295075">
    <property type="component" value="Unassembled WGS sequence"/>
</dbReference>
<dbReference type="RefSeq" id="WP_132412730.1">
    <property type="nucleotide sequence ID" value="NZ_SMKA01000189.1"/>
</dbReference>
<comment type="caution">
    <text evidence="2">The sequence shown here is derived from an EMBL/GenBank/DDBJ whole genome shotgun (WGS) entry which is preliminary data.</text>
</comment>
<dbReference type="InterPro" id="IPR004590">
    <property type="entry name" value="ssDNA_annealing_RecT"/>
</dbReference>
<dbReference type="NCBIfam" id="TIGR00616">
    <property type="entry name" value="rect"/>
    <property type="match status" value="1"/>
</dbReference>
<accession>A0A4R4PK74</accession>
<dbReference type="AlphaFoldDB" id="A0A4R4PK74"/>